<dbReference type="EMBL" id="SJPW01000004">
    <property type="protein sequence ID" value="TWU54959.1"/>
    <property type="molecule type" value="Genomic_DNA"/>
</dbReference>
<protein>
    <submittedName>
        <fullName evidence="1">Uncharacterized protein</fullName>
    </submittedName>
</protein>
<sequence>MSTRAMIAVRRKDSFYDAAYLHFDGYPEHTGETLMQHHNTQTAAETLIAGGELRCLDRKTGTPERFANTRPPAILPTHDSLIEFAKNCGAQYVYVFDDGAWSCKEL</sequence>
<reference evidence="1 2" key="1">
    <citation type="submission" date="2019-02" db="EMBL/GenBank/DDBJ databases">
        <title>Deep-cultivation of Planctomycetes and their phenomic and genomic characterization uncovers novel biology.</title>
        <authorList>
            <person name="Wiegand S."/>
            <person name="Jogler M."/>
            <person name="Boedeker C."/>
            <person name="Pinto D."/>
            <person name="Vollmers J."/>
            <person name="Rivas-Marin E."/>
            <person name="Kohn T."/>
            <person name="Peeters S.H."/>
            <person name="Heuer A."/>
            <person name="Rast P."/>
            <person name="Oberbeckmann S."/>
            <person name="Bunk B."/>
            <person name="Jeske O."/>
            <person name="Meyerdierks A."/>
            <person name="Storesund J.E."/>
            <person name="Kallscheuer N."/>
            <person name="Luecker S."/>
            <person name="Lage O.M."/>
            <person name="Pohl T."/>
            <person name="Merkel B.J."/>
            <person name="Hornburger P."/>
            <person name="Mueller R.-W."/>
            <person name="Bruemmer F."/>
            <person name="Labrenz M."/>
            <person name="Spormann A.M."/>
            <person name="Op Den Camp H."/>
            <person name="Overmann J."/>
            <person name="Amann R."/>
            <person name="Jetten M.S.M."/>
            <person name="Mascher T."/>
            <person name="Medema M.H."/>
            <person name="Devos D.P."/>
            <person name="Kaster A.-K."/>
            <person name="Ovreas L."/>
            <person name="Rohde M."/>
            <person name="Galperin M.Y."/>
            <person name="Jogler C."/>
        </authorList>
    </citation>
    <scope>NUCLEOTIDE SEQUENCE [LARGE SCALE GENOMIC DNA]</scope>
    <source>
        <strain evidence="1 2">Poly51</strain>
    </source>
</reference>
<evidence type="ECO:0000313" key="2">
    <source>
        <dbReference type="Proteomes" id="UP000318288"/>
    </source>
</evidence>
<dbReference type="RefSeq" id="WP_146459099.1">
    <property type="nucleotide sequence ID" value="NZ_SJPW01000004.1"/>
</dbReference>
<dbReference type="OrthoDB" id="281660at2"/>
<evidence type="ECO:0000313" key="1">
    <source>
        <dbReference type="EMBL" id="TWU54959.1"/>
    </source>
</evidence>
<organism evidence="1 2">
    <name type="scientific">Rubripirellula tenax</name>
    <dbReference type="NCBI Taxonomy" id="2528015"/>
    <lineage>
        <taxon>Bacteria</taxon>
        <taxon>Pseudomonadati</taxon>
        <taxon>Planctomycetota</taxon>
        <taxon>Planctomycetia</taxon>
        <taxon>Pirellulales</taxon>
        <taxon>Pirellulaceae</taxon>
        <taxon>Rubripirellula</taxon>
    </lineage>
</organism>
<comment type="caution">
    <text evidence="1">The sequence shown here is derived from an EMBL/GenBank/DDBJ whole genome shotgun (WGS) entry which is preliminary data.</text>
</comment>
<proteinExistence type="predicted"/>
<dbReference type="AlphaFoldDB" id="A0A5C6F542"/>
<gene>
    <name evidence="1" type="ORF">Poly51_37080</name>
</gene>
<name>A0A5C6F542_9BACT</name>
<dbReference type="Proteomes" id="UP000318288">
    <property type="component" value="Unassembled WGS sequence"/>
</dbReference>
<keyword evidence="2" id="KW-1185">Reference proteome</keyword>
<accession>A0A5C6F542</accession>